<dbReference type="EMBL" id="BLLF01002158">
    <property type="protein sequence ID" value="GFH22940.1"/>
    <property type="molecule type" value="Genomic_DNA"/>
</dbReference>
<feature type="compositionally biased region" description="Basic and acidic residues" evidence="1">
    <location>
        <begin position="1"/>
        <end position="12"/>
    </location>
</feature>
<keyword evidence="3" id="KW-1185">Reference proteome</keyword>
<organism evidence="2 3">
    <name type="scientific">Haematococcus lacustris</name>
    <name type="common">Green alga</name>
    <name type="synonym">Haematococcus pluvialis</name>
    <dbReference type="NCBI Taxonomy" id="44745"/>
    <lineage>
        <taxon>Eukaryota</taxon>
        <taxon>Viridiplantae</taxon>
        <taxon>Chlorophyta</taxon>
        <taxon>core chlorophytes</taxon>
        <taxon>Chlorophyceae</taxon>
        <taxon>CS clade</taxon>
        <taxon>Chlamydomonadales</taxon>
        <taxon>Haematococcaceae</taxon>
        <taxon>Haematococcus</taxon>
    </lineage>
</organism>
<dbReference type="Proteomes" id="UP000485058">
    <property type="component" value="Unassembled WGS sequence"/>
</dbReference>
<reference evidence="2 3" key="1">
    <citation type="submission" date="2020-02" db="EMBL/GenBank/DDBJ databases">
        <title>Draft genome sequence of Haematococcus lacustris strain NIES-144.</title>
        <authorList>
            <person name="Morimoto D."/>
            <person name="Nakagawa S."/>
            <person name="Yoshida T."/>
            <person name="Sawayama S."/>
        </authorList>
    </citation>
    <scope>NUCLEOTIDE SEQUENCE [LARGE SCALE GENOMIC DNA]</scope>
    <source>
        <strain evidence="2 3">NIES-144</strain>
    </source>
</reference>
<protein>
    <submittedName>
        <fullName evidence="2">Uncharacterized protein</fullName>
    </submittedName>
</protein>
<sequence>MGEGQGRGKGEGAGKGQGPGPGWYGIPGLVRQPLPHSPPLRIDASGRGSFNYMKPLAFSNLATDWWSQDPLPSYTMVCALLQ</sequence>
<comment type="caution">
    <text evidence="2">The sequence shown here is derived from an EMBL/GenBank/DDBJ whole genome shotgun (WGS) entry which is preliminary data.</text>
</comment>
<name>A0A699ZP76_HAELA</name>
<feature type="compositionally biased region" description="Gly residues" evidence="1">
    <location>
        <begin position="13"/>
        <end position="25"/>
    </location>
</feature>
<feature type="region of interest" description="Disordered" evidence="1">
    <location>
        <begin position="1"/>
        <end position="29"/>
    </location>
</feature>
<proteinExistence type="predicted"/>
<evidence type="ECO:0000256" key="1">
    <source>
        <dbReference type="SAM" id="MobiDB-lite"/>
    </source>
</evidence>
<evidence type="ECO:0000313" key="3">
    <source>
        <dbReference type="Proteomes" id="UP000485058"/>
    </source>
</evidence>
<gene>
    <name evidence="2" type="ORF">HaLaN_20479</name>
</gene>
<accession>A0A699ZP76</accession>
<evidence type="ECO:0000313" key="2">
    <source>
        <dbReference type="EMBL" id="GFH22940.1"/>
    </source>
</evidence>
<dbReference type="AlphaFoldDB" id="A0A699ZP76"/>